<dbReference type="Pfam" id="PF05016">
    <property type="entry name" value="ParE_toxin"/>
    <property type="match status" value="1"/>
</dbReference>
<dbReference type="InterPro" id="IPR035093">
    <property type="entry name" value="RelE/ParE_toxin_dom_sf"/>
</dbReference>
<keyword evidence="1" id="KW-1277">Toxin-antitoxin system</keyword>
<name>A0A2N0X9M9_9CORY</name>
<evidence type="ECO:0000313" key="3">
    <source>
        <dbReference type="Proteomes" id="UP000233249"/>
    </source>
</evidence>
<dbReference type="InterPro" id="IPR007712">
    <property type="entry name" value="RelE/ParE_toxin"/>
</dbReference>
<gene>
    <name evidence="2" type="ORF">CXB45_02450</name>
</gene>
<protein>
    <submittedName>
        <fullName evidence="2">Type II toxin-antitoxin system mRNA interferase toxin, RelE/StbE family</fullName>
    </submittedName>
</protein>
<dbReference type="EMBL" id="PJAF01000004">
    <property type="protein sequence ID" value="PKF69377.1"/>
    <property type="molecule type" value="Genomic_DNA"/>
</dbReference>
<evidence type="ECO:0000313" key="2">
    <source>
        <dbReference type="EMBL" id="PKF69377.1"/>
    </source>
</evidence>
<accession>A0A2N0X9M9</accession>
<comment type="caution">
    <text evidence="2">The sequence shown here is derived from an EMBL/GenBank/DDBJ whole genome shotgun (WGS) entry which is preliminary data.</text>
</comment>
<dbReference type="OrthoDB" id="5326046at2"/>
<proteinExistence type="predicted"/>
<dbReference type="Gene3D" id="3.30.2310.20">
    <property type="entry name" value="RelE-like"/>
    <property type="match status" value="1"/>
</dbReference>
<dbReference type="AlphaFoldDB" id="A0A2N0X9M9"/>
<sequence length="100" mass="11215">MIARPAEKQLTALSRANKRAYLRVVEVIERLAHDPRPPLVKKLQVSGDWRIRVGHYGVIYTIDDAEVTVSAIRVASRQSAYSPSAPDIAVDERILTAFPY</sequence>
<evidence type="ECO:0000256" key="1">
    <source>
        <dbReference type="ARBA" id="ARBA00022649"/>
    </source>
</evidence>
<dbReference type="Proteomes" id="UP000233249">
    <property type="component" value="Unassembled WGS sequence"/>
</dbReference>
<dbReference type="SUPFAM" id="SSF143011">
    <property type="entry name" value="RelE-like"/>
    <property type="match status" value="1"/>
</dbReference>
<organism evidence="2 3">
    <name type="scientific">Corynebacterium mastitidis</name>
    <dbReference type="NCBI Taxonomy" id="161890"/>
    <lineage>
        <taxon>Bacteria</taxon>
        <taxon>Bacillati</taxon>
        <taxon>Actinomycetota</taxon>
        <taxon>Actinomycetes</taxon>
        <taxon>Mycobacteriales</taxon>
        <taxon>Corynebacteriaceae</taxon>
        <taxon>Corynebacterium</taxon>
    </lineage>
</organism>
<reference evidence="2 3" key="1">
    <citation type="submission" date="2017-12" db="EMBL/GenBank/DDBJ databases">
        <title>Corynebacterium mastitidis 16-1433 Genome.</title>
        <authorList>
            <person name="Gulvik C.A."/>
        </authorList>
    </citation>
    <scope>NUCLEOTIDE SEQUENCE [LARGE SCALE GENOMIC DNA]</scope>
    <source>
        <strain evidence="2 3">16-1433</strain>
    </source>
</reference>